<proteinExistence type="predicted"/>
<dbReference type="AlphaFoldDB" id="A0A1L9T0D3"/>
<dbReference type="VEuPathDB" id="FungiDB:ASPSYDRAFT_1165336"/>
<dbReference type="InterPro" id="IPR046540">
    <property type="entry name" value="DMFA2_C"/>
</dbReference>
<protein>
    <recommendedName>
        <fullName evidence="1">N,N-dimethylformamidase beta subunit-like C-terminal domain-containing protein</fullName>
    </recommendedName>
</protein>
<sequence length="758" mass="84307">MVANQYPVRPDFRVEEDEITGYVEPWIVSPGDTADVKVSSTRPNLKYQLVRLLQGLDMPNAPTPQRQAIGHGPTGDLEGRFQSSHPGSYALMKSWTREPLLEKIDGLEVSFHVQPWMLDAEYPQAILSTLDTNKRAGLAVLLGTRNDLLLWIGTPSGVETIRVAFNVRRERWFHTRLTIKSKAVELQVTHAPWDNEITASPTTVQTTLRDVAVLESGSPLLIAATYAAKPSTSSSRPVHFFNGRIDSPTFRALGRAPWDIARYDFSIGIDTDEVKDVSGSGLDGILINAPTRAVRRHDYDHKLIGVGWKEARYGYGAIHFHDDDLDDAGWETDFKIEVPNDLRSGAYAIEVWDTESGLKDSIVFFVRPKEIRPAAKTAFIFSTMTYLAYANEHMYDETKSTHISFPEGVQLVESDNYHKMVRRSDLGLAIYDLHSDGSGVVYSTSKRPILNMRPDYIHWGFQRPREFSEDLLMVGFLEHLLGEGYDVLTDHDLHLRGAAALANYDVVITGCHPEYPSMETLDAYDGFSKRGGSLMYTGGNGFYWRSVTDPKRPHRMEVRRADVGARTHELPAGERVHSLNGQLGGLWRSLGRPPNLLFGIGSCASGKGPGRPFIPTEDALNDPSLAWVWAGLDESSKKRLGTKGLAGGASGDELDRLDLGIGSPSNAILLARSERHDDHFMLFNEELIFPMIGTLGSTSPLVRSDMVYYEAAGGGAVFSVGSINWNNSLAWDAYRNDIAQITGNVIREFLARGERLRR</sequence>
<evidence type="ECO:0000259" key="1">
    <source>
        <dbReference type="Pfam" id="PF20254"/>
    </source>
</evidence>
<dbReference type="Pfam" id="PF20254">
    <property type="entry name" value="DMFA2_C"/>
    <property type="match status" value="1"/>
</dbReference>
<keyword evidence="3" id="KW-1185">Reference proteome</keyword>
<name>A0A1L9T0D3_9EURO</name>
<dbReference type="RefSeq" id="XP_040696682.1">
    <property type="nucleotide sequence ID" value="XM_040840168.1"/>
</dbReference>
<dbReference type="OrthoDB" id="5287072at2759"/>
<dbReference type="InterPro" id="IPR013320">
    <property type="entry name" value="ConA-like_dom_sf"/>
</dbReference>
<evidence type="ECO:0000313" key="2">
    <source>
        <dbReference type="EMBL" id="OJJ52876.1"/>
    </source>
</evidence>
<organism evidence="2 3">
    <name type="scientific">Aspergillus sydowii CBS 593.65</name>
    <dbReference type="NCBI Taxonomy" id="1036612"/>
    <lineage>
        <taxon>Eukaryota</taxon>
        <taxon>Fungi</taxon>
        <taxon>Dikarya</taxon>
        <taxon>Ascomycota</taxon>
        <taxon>Pezizomycotina</taxon>
        <taxon>Eurotiomycetes</taxon>
        <taxon>Eurotiomycetidae</taxon>
        <taxon>Eurotiales</taxon>
        <taxon>Aspergillaceae</taxon>
        <taxon>Aspergillus</taxon>
        <taxon>Aspergillus subgen. Nidulantes</taxon>
    </lineage>
</organism>
<gene>
    <name evidence="2" type="ORF">ASPSYDRAFT_1165336</name>
</gene>
<reference evidence="3" key="1">
    <citation type="journal article" date="2017" name="Genome Biol.">
        <title>Comparative genomics reveals high biological diversity and specific adaptations in the industrially and medically important fungal genus Aspergillus.</title>
        <authorList>
            <person name="de Vries R.P."/>
            <person name="Riley R."/>
            <person name="Wiebenga A."/>
            <person name="Aguilar-Osorio G."/>
            <person name="Amillis S."/>
            <person name="Uchima C.A."/>
            <person name="Anderluh G."/>
            <person name="Asadollahi M."/>
            <person name="Askin M."/>
            <person name="Barry K."/>
            <person name="Battaglia E."/>
            <person name="Bayram O."/>
            <person name="Benocci T."/>
            <person name="Braus-Stromeyer S.A."/>
            <person name="Caldana C."/>
            <person name="Canovas D."/>
            <person name="Cerqueira G.C."/>
            <person name="Chen F."/>
            <person name="Chen W."/>
            <person name="Choi C."/>
            <person name="Clum A."/>
            <person name="Dos Santos R.A."/>
            <person name="Damasio A.R."/>
            <person name="Diallinas G."/>
            <person name="Emri T."/>
            <person name="Fekete E."/>
            <person name="Flipphi M."/>
            <person name="Freyberg S."/>
            <person name="Gallo A."/>
            <person name="Gournas C."/>
            <person name="Habgood R."/>
            <person name="Hainaut M."/>
            <person name="Harispe M.L."/>
            <person name="Henrissat B."/>
            <person name="Hilden K.S."/>
            <person name="Hope R."/>
            <person name="Hossain A."/>
            <person name="Karabika E."/>
            <person name="Karaffa L."/>
            <person name="Karanyi Z."/>
            <person name="Krasevec N."/>
            <person name="Kuo A."/>
            <person name="Kusch H."/>
            <person name="LaButti K."/>
            <person name="Lagendijk E.L."/>
            <person name="Lapidus A."/>
            <person name="Levasseur A."/>
            <person name="Lindquist E."/>
            <person name="Lipzen A."/>
            <person name="Logrieco A.F."/>
            <person name="MacCabe A."/>
            <person name="Maekelae M.R."/>
            <person name="Malavazi I."/>
            <person name="Melin P."/>
            <person name="Meyer V."/>
            <person name="Mielnichuk N."/>
            <person name="Miskei M."/>
            <person name="Molnar A.P."/>
            <person name="Mule G."/>
            <person name="Ngan C.Y."/>
            <person name="Orejas M."/>
            <person name="Orosz E."/>
            <person name="Ouedraogo J.P."/>
            <person name="Overkamp K.M."/>
            <person name="Park H.-S."/>
            <person name="Perrone G."/>
            <person name="Piumi F."/>
            <person name="Punt P.J."/>
            <person name="Ram A.F."/>
            <person name="Ramon A."/>
            <person name="Rauscher S."/>
            <person name="Record E."/>
            <person name="Riano-Pachon D.M."/>
            <person name="Robert V."/>
            <person name="Roehrig J."/>
            <person name="Ruller R."/>
            <person name="Salamov A."/>
            <person name="Salih N.S."/>
            <person name="Samson R.A."/>
            <person name="Sandor E."/>
            <person name="Sanguinetti M."/>
            <person name="Schuetze T."/>
            <person name="Sepcic K."/>
            <person name="Shelest E."/>
            <person name="Sherlock G."/>
            <person name="Sophianopoulou V."/>
            <person name="Squina F.M."/>
            <person name="Sun H."/>
            <person name="Susca A."/>
            <person name="Todd R.B."/>
            <person name="Tsang A."/>
            <person name="Unkles S.E."/>
            <person name="van de Wiele N."/>
            <person name="van Rossen-Uffink D."/>
            <person name="Oliveira J.V."/>
            <person name="Vesth T.C."/>
            <person name="Visser J."/>
            <person name="Yu J.-H."/>
            <person name="Zhou M."/>
            <person name="Andersen M.R."/>
            <person name="Archer D.B."/>
            <person name="Baker S.E."/>
            <person name="Benoit I."/>
            <person name="Brakhage A.A."/>
            <person name="Braus G.H."/>
            <person name="Fischer R."/>
            <person name="Frisvad J.C."/>
            <person name="Goldman G.H."/>
            <person name="Houbraken J."/>
            <person name="Oakley B."/>
            <person name="Pocsi I."/>
            <person name="Scazzocchio C."/>
            <person name="Seiboth B."/>
            <person name="vanKuyk P.A."/>
            <person name="Wortman J."/>
            <person name="Dyer P.S."/>
            <person name="Grigoriev I.V."/>
        </authorList>
    </citation>
    <scope>NUCLEOTIDE SEQUENCE [LARGE SCALE GENOMIC DNA]</scope>
    <source>
        <strain evidence="3">CBS 593.65</strain>
    </source>
</reference>
<accession>A0A1L9T0D3</accession>
<dbReference type="Proteomes" id="UP000184356">
    <property type="component" value="Unassembled WGS sequence"/>
</dbReference>
<evidence type="ECO:0000313" key="3">
    <source>
        <dbReference type="Proteomes" id="UP000184356"/>
    </source>
</evidence>
<dbReference type="EMBL" id="KV878599">
    <property type="protein sequence ID" value="OJJ52876.1"/>
    <property type="molecule type" value="Genomic_DNA"/>
</dbReference>
<dbReference type="GeneID" id="63756241"/>
<feature type="domain" description="N,N-dimethylformamidase beta subunit-like C-terminal" evidence="1">
    <location>
        <begin position="291"/>
        <end position="734"/>
    </location>
</feature>
<dbReference type="STRING" id="1036612.A0A1L9T0D3"/>
<dbReference type="SUPFAM" id="SSF49899">
    <property type="entry name" value="Concanavalin A-like lectins/glucanases"/>
    <property type="match status" value="1"/>
</dbReference>